<evidence type="ECO:0000256" key="1">
    <source>
        <dbReference type="SAM" id="MobiDB-lite"/>
    </source>
</evidence>
<comment type="caution">
    <text evidence="2">The sequence shown here is derived from an EMBL/GenBank/DDBJ whole genome shotgun (WGS) entry which is preliminary data.</text>
</comment>
<organism evidence="2 3">
    <name type="scientific">Porphyridium purpureum</name>
    <name type="common">Red alga</name>
    <name type="synonym">Porphyridium cruentum</name>
    <dbReference type="NCBI Taxonomy" id="35688"/>
    <lineage>
        <taxon>Eukaryota</taxon>
        <taxon>Rhodophyta</taxon>
        <taxon>Bangiophyceae</taxon>
        <taxon>Porphyridiales</taxon>
        <taxon>Porphyridiaceae</taxon>
        <taxon>Porphyridium</taxon>
    </lineage>
</organism>
<sequence length="381" mass="43217">MSSGPAASMGTEESADDGVVMGAEDQVQVLRMSSLHEGYTAHRASLHEPDEVNASSTTSSMDLRQAEEAQAKSHTSKKPGVSYVRKAKERIFTTIGKKTTHTRNPRVDSLLLKIDAIKMRKKKIAVLQESFVDATAKMVQAMTDLQLELVDAWQEELGTPQWDEVNMAYTRIMVQDEPQAMAEMQDAVALLRQEMENAVTTVRKQVVDLVERPLLVSHDEEEKLLKEITKAKEKYKVARTHYSDAVIDAEQQKNKPSSLERLHAKKEAYDEVSDILRGTAKKYDNLFRSELPGRIAAHCTVHLETIRSIFSSFQTYYVTGQQMTLNWAKIRHREERDRIKDESSRQEIDRTASFNGSTRSLDAVLSEHSIDHENLERISLQ</sequence>
<keyword evidence="3" id="KW-1185">Reference proteome</keyword>
<evidence type="ECO:0008006" key="4">
    <source>
        <dbReference type="Google" id="ProtNLM"/>
    </source>
</evidence>
<accession>A0A5J4YSB0</accession>
<reference evidence="3" key="1">
    <citation type="journal article" date="2019" name="Nat. Commun.">
        <title>Expansion of phycobilisome linker gene families in mesophilic red algae.</title>
        <authorList>
            <person name="Lee J."/>
            <person name="Kim D."/>
            <person name="Bhattacharya D."/>
            <person name="Yoon H.S."/>
        </authorList>
    </citation>
    <scope>NUCLEOTIDE SEQUENCE [LARGE SCALE GENOMIC DNA]</scope>
    <source>
        <strain evidence="3">CCMP 1328</strain>
    </source>
</reference>
<dbReference type="AlphaFoldDB" id="A0A5J4YSB0"/>
<dbReference type="SUPFAM" id="SSF103657">
    <property type="entry name" value="BAR/IMD domain-like"/>
    <property type="match status" value="1"/>
</dbReference>
<evidence type="ECO:0000313" key="3">
    <source>
        <dbReference type="Proteomes" id="UP000324585"/>
    </source>
</evidence>
<dbReference type="EMBL" id="VRMN01000006">
    <property type="protein sequence ID" value="KAA8493584.1"/>
    <property type="molecule type" value="Genomic_DNA"/>
</dbReference>
<evidence type="ECO:0000313" key="2">
    <source>
        <dbReference type="EMBL" id="KAA8493584.1"/>
    </source>
</evidence>
<proteinExistence type="predicted"/>
<feature type="region of interest" description="Disordered" evidence="1">
    <location>
        <begin position="1"/>
        <end position="20"/>
    </location>
</feature>
<dbReference type="InterPro" id="IPR027267">
    <property type="entry name" value="AH/BAR_dom_sf"/>
</dbReference>
<name>A0A5J4YSB0_PORPP</name>
<dbReference type="Proteomes" id="UP000324585">
    <property type="component" value="Unassembled WGS sequence"/>
</dbReference>
<protein>
    <recommendedName>
        <fullName evidence="4">BAR domain-containing protein</fullName>
    </recommendedName>
</protein>
<gene>
    <name evidence="2" type="ORF">FVE85_4721</name>
</gene>